<keyword evidence="2" id="KW-0472">Membrane</keyword>
<evidence type="ECO:0000256" key="2">
    <source>
        <dbReference type="SAM" id="Phobius"/>
    </source>
</evidence>
<feature type="transmembrane region" description="Helical" evidence="2">
    <location>
        <begin position="140"/>
        <end position="159"/>
    </location>
</feature>
<evidence type="ECO:0000313" key="4">
    <source>
        <dbReference type="Proteomes" id="UP000299211"/>
    </source>
</evidence>
<feature type="transmembrane region" description="Helical" evidence="2">
    <location>
        <begin position="179"/>
        <end position="203"/>
    </location>
</feature>
<protein>
    <submittedName>
        <fullName evidence="3">Uncharacterized protein</fullName>
    </submittedName>
</protein>
<dbReference type="EMBL" id="BJHY01000001">
    <property type="protein sequence ID" value="GDY76527.1"/>
    <property type="molecule type" value="Genomic_DNA"/>
</dbReference>
<keyword evidence="2" id="KW-1133">Transmembrane helix</keyword>
<keyword evidence="2" id="KW-0812">Transmembrane</keyword>
<dbReference type="AlphaFoldDB" id="A0A4D4MZV9"/>
<name>A0A4D4MZV9_STRAX</name>
<dbReference type="Pfam" id="PF26606">
    <property type="entry name" value="SCO4848"/>
    <property type="match status" value="1"/>
</dbReference>
<dbReference type="STRING" id="33903.AQJ43_03085"/>
<reference evidence="3 4" key="1">
    <citation type="submission" date="2019-04" db="EMBL/GenBank/DDBJ databases">
        <title>Draft genome sequences of Streptomyces avermitilis ATCC 31267.</title>
        <authorList>
            <person name="Komaki H."/>
            <person name="Tamura T."/>
            <person name="Hosoyama A."/>
        </authorList>
    </citation>
    <scope>NUCLEOTIDE SEQUENCE [LARGE SCALE GENOMIC DNA]</scope>
    <source>
        <strain evidence="3 4">ATCC 31267</strain>
    </source>
</reference>
<dbReference type="NCBIfam" id="NF046117">
    <property type="entry name" value="SCO4848_fam"/>
    <property type="match status" value="1"/>
</dbReference>
<proteinExistence type="predicted"/>
<evidence type="ECO:0000256" key="1">
    <source>
        <dbReference type="SAM" id="MobiDB-lite"/>
    </source>
</evidence>
<comment type="caution">
    <text evidence="3">The sequence shown here is derived from an EMBL/GenBank/DDBJ whole genome shotgun (WGS) entry which is preliminary data.</text>
</comment>
<feature type="region of interest" description="Disordered" evidence="1">
    <location>
        <begin position="103"/>
        <end position="134"/>
    </location>
</feature>
<accession>A0A4D4MZV9</accession>
<organism evidence="3 4">
    <name type="scientific">Streptomyces avermitilis</name>
    <dbReference type="NCBI Taxonomy" id="33903"/>
    <lineage>
        <taxon>Bacteria</taxon>
        <taxon>Bacillati</taxon>
        <taxon>Actinomycetota</taxon>
        <taxon>Actinomycetes</taxon>
        <taxon>Kitasatosporales</taxon>
        <taxon>Streptomycetaceae</taxon>
        <taxon>Streptomyces</taxon>
    </lineage>
</organism>
<sequence length="213" mass="22375">MSFGITGAPLPRFTWVPGLPSWSPPMVDMPDGGVAESVAVGVPVGVVVGVPVGVAVGVAAGLPSANAVAGAVSERVSKDRSAAEVTGRRRLAVLFEAGTVENVQGGGHEVPPRTGRRSPPRRGAPSDDSDTEPMKLSRPVSWFLLAFGVWSWVIWITFVKNLWKDGSGLAFDDAGDPTAYFWVHLTLAVVSFVLGTVVGVIGLRGLRALRHRS</sequence>
<evidence type="ECO:0000313" key="3">
    <source>
        <dbReference type="EMBL" id="GDY76527.1"/>
    </source>
</evidence>
<gene>
    <name evidence="3" type="ORF">SAV31267_060120</name>
</gene>
<dbReference type="Proteomes" id="UP000299211">
    <property type="component" value="Unassembled WGS sequence"/>
</dbReference>
<dbReference type="InterPro" id="IPR058061">
    <property type="entry name" value="SCO4848-like"/>
</dbReference>